<feature type="region of interest" description="Disordered" evidence="7">
    <location>
        <begin position="130"/>
        <end position="166"/>
    </location>
</feature>
<dbReference type="Pfam" id="PF08704">
    <property type="entry name" value="GCD14"/>
    <property type="match status" value="1"/>
</dbReference>
<evidence type="ECO:0000313" key="11">
    <source>
        <dbReference type="Proteomes" id="UP000261660"/>
    </source>
</evidence>
<evidence type="ECO:0000259" key="9">
    <source>
        <dbReference type="Pfam" id="PF21985"/>
    </source>
</evidence>
<dbReference type="Pfam" id="PF21985">
    <property type="entry name" value="TR61B_FKBP-like"/>
    <property type="match status" value="1"/>
</dbReference>
<dbReference type="GO" id="GO:0005739">
    <property type="term" value="C:mitochondrion"/>
    <property type="evidence" value="ECO:0007669"/>
    <property type="project" value="TreeGrafter"/>
</dbReference>
<dbReference type="OrthoDB" id="5585464at2759"/>
<reference evidence="10" key="1">
    <citation type="submission" date="2025-08" db="UniProtKB">
        <authorList>
            <consortium name="Ensembl"/>
        </authorList>
    </citation>
    <scope>IDENTIFICATION</scope>
</reference>
<dbReference type="PANTHER" id="PTHR12133">
    <property type="entry name" value="TRNA (ADENINE(58)-N(1))-METHYLTRANSFERASE"/>
    <property type="match status" value="1"/>
</dbReference>
<comment type="catalytic activity">
    <reaction evidence="6">
        <text>an adenosine in mRNA + S-adenosyl-L-methionine = an N(1)-methyladenosine in mRNA + S-adenosyl-L-homocysteine + H(+)</text>
        <dbReference type="Rhea" id="RHEA:55392"/>
        <dbReference type="Rhea" id="RHEA-COMP:12414"/>
        <dbReference type="Rhea" id="RHEA-COMP:12415"/>
        <dbReference type="ChEBI" id="CHEBI:15378"/>
        <dbReference type="ChEBI" id="CHEBI:57856"/>
        <dbReference type="ChEBI" id="CHEBI:59789"/>
        <dbReference type="ChEBI" id="CHEBI:74411"/>
        <dbReference type="ChEBI" id="CHEBI:74491"/>
    </reaction>
</comment>
<keyword evidence="11" id="KW-1185">Reference proteome</keyword>
<reference evidence="10" key="2">
    <citation type="submission" date="2025-09" db="UniProtKB">
        <authorList>
            <consortium name="Ensembl"/>
        </authorList>
    </citation>
    <scope>IDENTIFICATION</scope>
</reference>
<dbReference type="STRING" id="56723.ENSLBEP00000030219"/>
<evidence type="ECO:0000256" key="4">
    <source>
        <dbReference type="ARBA" id="ARBA00022691"/>
    </source>
</evidence>
<dbReference type="GO" id="GO:0030488">
    <property type="term" value="P:tRNA methylation"/>
    <property type="evidence" value="ECO:0007669"/>
    <property type="project" value="InterPro"/>
</dbReference>
<dbReference type="Proteomes" id="UP000261660">
    <property type="component" value="Unplaced"/>
</dbReference>
<dbReference type="Gene3D" id="3.40.50.150">
    <property type="entry name" value="Vaccinia Virus protein VP39"/>
    <property type="match status" value="1"/>
</dbReference>
<dbReference type="InterPro" id="IPR014816">
    <property type="entry name" value="tRNA_MeTrfase_Gcd14"/>
</dbReference>
<protein>
    <recommendedName>
        <fullName evidence="1">tRNA (adenine(58)-N(1))-methyltransferase</fullName>
        <ecNumber evidence="1">2.1.1.220</ecNumber>
    </recommendedName>
</protein>
<dbReference type="FunFam" id="3.40.50.150:FF:000181">
    <property type="entry name" value="tRNA (Adenine(58)-N(1))-methyltransferase, mitochondrial isoform X4"/>
    <property type="match status" value="1"/>
</dbReference>
<dbReference type="SUPFAM" id="SSF53335">
    <property type="entry name" value="S-adenosyl-L-methionine-dependent methyltransferases"/>
    <property type="match status" value="1"/>
</dbReference>
<dbReference type="SMR" id="A0A3Q3GF50"/>
<dbReference type="PANTHER" id="PTHR12133:SF1">
    <property type="entry name" value="TRNA (ADENINE(58)-N(1))-METHYLTRANSFERASE, MITOCHONDRIAL"/>
    <property type="match status" value="1"/>
</dbReference>
<dbReference type="InterPro" id="IPR054151">
    <property type="entry name" value="TR61B_FKBP-like"/>
</dbReference>
<evidence type="ECO:0000259" key="8">
    <source>
        <dbReference type="Pfam" id="PF08704"/>
    </source>
</evidence>
<keyword evidence="4" id="KW-0949">S-adenosyl-L-methionine</keyword>
<evidence type="ECO:0000256" key="6">
    <source>
        <dbReference type="ARBA" id="ARBA00048481"/>
    </source>
</evidence>
<dbReference type="InterPro" id="IPR029063">
    <property type="entry name" value="SAM-dependent_MTases_sf"/>
</dbReference>
<keyword evidence="5" id="KW-0819">tRNA processing</keyword>
<keyword evidence="3" id="KW-0808">Transferase</keyword>
<evidence type="ECO:0000256" key="2">
    <source>
        <dbReference type="ARBA" id="ARBA00022603"/>
    </source>
</evidence>
<dbReference type="GO" id="GO:0160107">
    <property type="term" value="F:tRNA (adenine(58)-N1)-methyltransferase activity"/>
    <property type="evidence" value="ECO:0007669"/>
    <property type="project" value="UniProtKB-EC"/>
</dbReference>
<sequence length="497" mass="55284">MAVQTPLSGLLFMHRLLRISSSTQRHVSNRDIQGTLHKHRRVIRTFSTASWKCKENEGDNADSSSPLSTKLTPSQALMFRKRRPLSPLERISGMLPQDTLSPEVLQLREQSKQDPEDGACIQESVTQEDTGHEFISGPESHHASDEAEEPNSSDSHSNPAFDGGESCLSATLPGENLIAFGELLVAEYRKQGQVEFRKMFQLQTGTRLQSAWGVIMHNDIAGQPAGCSLKTNRGVSLLIRRASLDDYVLFMKRGPVITYPKDAVTMLMMMDVSEGDCVLESGSGSGAMSLFLSRAVGSKGRVLSVEVRDDHQKRAILNYKRWRAAWSLRRGEEWPDNVQFLSADLSTASSLLAGQGFHSVALDMSNPQLVLPIVIPHLHSGAVCAVYLANITQVTDMLEGLRCLKLPVLYESIIEVPIRDWLVAPARQKDGSYCTRKAPIQTENHMEEDEETSHDTDKEETTTEEQPAFGSVPYIARPHPLQKSHTAFLVKLRKYVH</sequence>
<evidence type="ECO:0000256" key="1">
    <source>
        <dbReference type="ARBA" id="ARBA00012796"/>
    </source>
</evidence>
<evidence type="ECO:0000256" key="3">
    <source>
        <dbReference type="ARBA" id="ARBA00022679"/>
    </source>
</evidence>
<dbReference type="InterPro" id="IPR049470">
    <property type="entry name" value="TRM61_C"/>
</dbReference>
<dbReference type="InParanoid" id="A0A3Q3GF50"/>
<dbReference type="Gene3D" id="3.10.330.20">
    <property type="match status" value="1"/>
</dbReference>
<feature type="region of interest" description="Disordered" evidence="7">
    <location>
        <begin position="434"/>
        <end position="476"/>
    </location>
</feature>
<dbReference type="FunFam" id="3.10.330.20:FF:000003">
    <property type="entry name" value="tRNA (Adenine(58)-N(1))-methyltransferase, mitochondrial isoform X1"/>
    <property type="match status" value="1"/>
</dbReference>
<feature type="domain" description="tRNA (adenine(58)-N(1))-methyltransferase catalytic subunit TRM61 C-terminal" evidence="8">
    <location>
        <begin position="257"/>
        <end position="490"/>
    </location>
</feature>
<evidence type="ECO:0000256" key="7">
    <source>
        <dbReference type="SAM" id="MobiDB-lite"/>
    </source>
</evidence>
<proteinExistence type="predicted"/>
<keyword evidence="2" id="KW-0489">Methyltransferase</keyword>
<accession>A0A3Q3GF50</accession>
<dbReference type="GO" id="GO:0031515">
    <property type="term" value="C:tRNA (m1A) methyltransferase complex"/>
    <property type="evidence" value="ECO:0007669"/>
    <property type="project" value="InterPro"/>
</dbReference>
<evidence type="ECO:0000313" key="10">
    <source>
        <dbReference type="Ensembl" id="ENSLBEP00000030219.1"/>
    </source>
</evidence>
<dbReference type="FunCoup" id="A0A3Q3GF50">
    <property type="interactions" value="25"/>
</dbReference>
<dbReference type="EC" id="2.1.1.220" evidence="1"/>
<feature type="domain" description="TR61B FKBP-like" evidence="9">
    <location>
        <begin position="180"/>
        <end position="234"/>
    </location>
</feature>
<dbReference type="AlphaFoldDB" id="A0A3Q3GF50"/>
<evidence type="ECO:0000256" key="5">
    <source>
        <dbReference type="ARBA" id="ARBA00022694"/>
    </source>
</evidence>
<dbReference type="PROSITE" id="PS51620">
    <property type="entry name" value="SAM_TRM61"/>
    <property type="match status" value="1"/>
</dbReference>
<dbReference type="GeneTree" id="ENSGT00940000154239"/>
<dbReference type="Ensembl" id="ENSLBET00000031625.1">
    <property type="protein sequence ID" value="ENSLBEP00000030219.1"/>
    <property type="gene ID" value="ENSLBEG00000022838.1"/>
</dbReference>
<organism evidence="10 11">
    <name type="scientific">Labrus bergylta</name>
    <name type="common">ballan wrasse</name>
    <dbReference type="NCBI Taxonomy" id="56723"/>
    <lineage>
        <taxon>Eukaryota</taxon>
        <taxon>Metazoa</taxon>
        <taxon>Chordata</taxon>
        <taxon>Craniata</taxon>
        <taxon>Vertebrata</taxon>
        <taxon>Euteleostomi</taxon>
        <taxon>Actinopterygii</taxon>
        <taxon>Neopterygii</taxon>
        <taxon>Teleostei</taxon>
        <taxon>Neoteleostei</taxon>
        <taxon>Acanthomorphata</taxon>
        <taxon>Eupercaria</taxon>
        <taxon>Labriformes</taxon>
        <taxon>Labridae</taxon>
        <taxon>Labrus</taxon>
    </lineage>
</organism>
<name>A0A3Q3GF50_9LABR</name>